<keyword evidence="2" id="KW-1185">Reference proteome</keyword>
<protein>
    <submittedName>
        <fullName evidence="1">Uncharacterized protein</fullName>
    </submittedName>
</protein>
<accession>A0AAE1CXE6</accession>
<sequence length="75" mass="8753">MRERLRFNHVAFVPAADWSSYAQSPFAKRIQNSITDTLHQSSRIELGRGRTQLFTKTLATLIVNRNRKFKNLGYQ</sequence>
<feature type="non-terminal residue" evidence="1">
    <location>
        <position position="75"/>
    </location>
</feature>
<gene>
    <name evidence="1" type="ORF">RRG08_054929</name>
</gene>
<evidence type="ECO:0000313" key="2">
    <source>
        <dbReference type="Proteomes" id="UP001283361"/>
    </source>
</evidence>
<organism evidence="1 2">
    <name type="scientific">Elysia crispata</name>
    <name type="common">lettuce slug</name>
    <dbReference type="NCBI Taxonomy" id="231223"/>
    <lineage>
        <taxon>Eukaryota</taxon>
        <taxon>Metazoa</taxon>
        <taxon>Spiralia</taxon>
        <taxon>Lophotrochozoa</taxon>
        <taxon>Mollusca</taxon>
        <taxon>Gastropoda</taxon>
        <taxon>Heterobranchia</taxon>
        <taxon>Euthyneura</taxon>
        <taxon>Panpulmonata</taxon>
        <taxon>Sacoglossa</taxon>
        <taxon>Placobranchoidea</taxon>
        <taxon>Plakobranchidae</taxon>
        <taxon>Elysia</taxon>
    </lineage>
</organism>
<name>A0AAE1CXE6_9GAST</name>
<reference evidence="1" key="1">
    <citation type="journal article" date="2023" name="G3 (Bethesda)">
        <title>A reference genome for the long-term kleptoplast-retaining sea slug Elysia crispata morphotype clarki.</title>
        <authorList>
            <person name="Eastman K.E."/>
            <person name="Pendleton A.L."/>
            <person name="Shaikh M.A."/>
            <person name="Suttiyut T."/>
            <person name="Ogas R."/>
            <person name="Tomko P."/>
            <person name="Gavelis G."/>
            <person name="Widhalm J.R."/>
            <person name="Wisecaver J.H."/>
        </authorList>
    </citation>
    <scope>NUCLEOTIDE SEQUENCE</scope>
    <source>
        <strain evidence="1">ECLA1</strain>
    </source>
</reference>
<dbReference type="EMBL" id="JAWDGP010006407">
    <property type="protein sequence ID" value="KAK3741677.1"/>
    <property type="molecule type" value="Genomic_DNA"/>
</dbReference>
<comment type="caution">
    <text evidence="1">The sequence shown here is derived from an EMBL/GenBank/DDBJ whole genome shotgun (WGS) entry which is preliminary data.</text>
</comment>
<proteinExistence type="predicted"/>
<evidence type="ECO:0000313" key="1">
    <source>
        <dbReference type="EMBL" id="KAK3741677.1"/>
    </source>
</evidence>
<dbReference type="Proteomes" id="UP001283361">
    <property type="component" value="Unassembled WGS sequence"/>
</dbReference>
<dbReference type="AlphaFoldDB" id="A0AAE1CXE6"/>